<evidence type="ECO:0000256" key="2">
    <source>
        <dbReference type="ARBA" id="ARBA00007400"/>
    </source>
</evidence>
<proteinExistence type="inferred from homology"/>
<name>A0ABN4YNP0_SPOUR</name>
<dbReference type="RefSeq" id="WP_029052793.1">
    <property type="nucleotide sequence ID" value="NZ_CP015108.1"/>
</dbReference>
<dbReference type="InterPro" id="IPR002656">
    <property type="entry name" value="Acyl_transf_3_dom"/>
</dbReference>
<reference evidence="6 7" key="1">
    <citation type="submission" date="2016-04" db="EMBL/GenBank/DDBJ databases">
        <title>Comparative Genomics and Epigenetics of Sporosarcina ureae.</title>
        <authorList>
            <person name="Oliver A.S."/>
            <person name="Cooper K.K."/>
        </authorList>
    </citation>
    <scope>NUCLEOTIDE SEQUENCE [LARGE SCALE GENOMIC DNA]</scope>
    <source>
        <strain evidence="6 7">S204</strain>
    </source>
</reference>
<dbReference type="Proteomes" id="UP000192486">
    <property type="component" value="Chromosome"/>
</dbReference>
<keyword evidence="6" id="KW-0012">Acyltransferase</keyword>
<keyword evidence="7" id="KW-1185">Reference proteome</keyword>
<feature type="domain" description="Acyltransferase 3" evidence="4">
    <location>
        <begin position="14"/>
        <end position="343"/>
    </location>
</feature>
<feature type="transmembrane region" description="Helical" evidence="3">
    <location>
        <begin position="236"/>
        <end position="255"/>
    </location>
</feature>
<accession>A0ABN4YNP0</accession>
<keyword evidence="3" id="KW-1133">Transmembrane helix</keyword>
<feature type="transmembrane region" description="Helical" evidence="3">
    <location>
        <begin position="39"/>
        <end position="57"/>
    </location>
</feature>
<feature type="transmembrane region" description="Helical" evidence="3">
    <location>
        <begin position="148"/>
        <end position="165"/>
    </location>
</feature>
<feature type="transmembrane region" description="Helical" evidence="3">
    <location>
        <begin position="363"/>
        <end position="385"/>
    </location>
</feature>
<evidence type="ECO:0000259" key="5">
    <source>
        <dbReference type="Pfam" id="PF19040"/>
    </source>
</evidence>
<dbReference type="Pfam" id="PF01757">
    <property type="entry name" value="Acyl_transf_3"/>
    <property type="match status" value="1"/>
</dbReference>
<evidence type="ECO:0000256" key="1">
    <source>
        <dbReference type="ARBA" id="ARBA00004370"/>
    </source>
</evidence>
<gene>
    <name evidence="6" type="ORF">SporoS204_03600</name>
</gene>
<dbReference type="PANTHER" id="PTHR23028:SF53">
    <property type="entry name" value="ACYL_TRANSF_3 DOMAIN-CONTAINING PROTEIN"/>
    <property type="match status" value="1"/>
</dbReference>
<feature type="transmembrane region" description="Helical" evidence="3">
    <location>
        <begin position="294"/>
        <end position="312"/>
    </location>
</feature>
<dbReference type="PANTHER" id="PTHR23028">
    <property type="entry name" value="ACETYLTRANSFERASE"/>
    <property type="match status" value="1"/>
</dbReference>
<dbReference type="InterPro" id="IPR050879">
    <property type="entry name" value="Acyltransferase_3"/>
</dbReference>
<evidence type="ECO:0000313" key="6">
    <source>
        <dbReference type="EMBL" id="ARF13345.1"/>
    </source>
</evidence>
<feature type="transmembrane region" description="Helical" evidence="3">
    <location>
        <begin position="78"/>
        <end position="97"/>
    </location>
</feature>
<dbReference type="GO" id="GO:0016746">
    <property type="term" value="F:acyltransferase activity"/>
    <property type="evidence" value="ECO:0007669"/>
    <property type="project" value="UniProtKB-KW"/>
</dbReference>
<organism evidence="6 7">
    <name type="scientific">Sporosarcina ureae</name>
    <dbReference type="NCBI Taxonomy" id="1571"/>
    <lineage>
        <taxon>Bacteria</taxon>
        <taxon>Bacillati</taxon>
        <taxon>Bacillota</taxon>
        <taxon>Bacilli</taxon>
        <taxon>Bacillales</taxon>
        <taxon>Caryophanaceae</taxon>
        <taxon>Sporosarcina</taxon>
    </lineage>
</organism>
<feature type="transmembrane region" description="Helical" evidence="3">
    <location>
        <begin position="177"/>
        <end position="196"/>
    </location>
</feature>
<keyword evidence="3" id="KW-0472">Membrane</keyword>
<dbReference type="EMBL" id="CP015108">
    <property type="protein sequence ID" value="ARF13345.1"/>
    <property type="molecule type" value="Genomic_DNA"/>
</dbReference>
<comment type="subcellular location">
    <subcellularLocation>
        <location evidence="1">Membrane</location>
    </subcellularLocation>
</comment>
<feature type="transmembrane region" description="Helical" evidence="3">
    <location>
        <begin position="324"/>
        <end position="342"/>
    </location>
</feature>
<feature type="domain" description="SGNH" evidence="5">
    <location>
        <begin position="445"/>
        <end position="651"/>
    </location>
</feature>
<keyword evidence="3" id="KW-0812">Transmembrane</keyword>
<evidence type="ECO:0000256" key="3">
    <source>
        <dbReference type="SAM" id="Phobius"/>
    </source>
</evidence>
<feature type="transmembrane region" description="Helical" evidence="3">
    <location>
        <begin position="211"/>
        <end position="229"/>
    </location>
</feature>
<evidence type="ECO:0000313" key="7">
    <source>
        <dbReference type="Proteomes" id="UP000192486"/>
    </source>
</evidence>
<protein>
    <submittedName>
        <fullName evidence="6">Acyltransferase</fullName>
    </submittedName>
</protein>
<sequence>MSDLKLPHKRFRPEIEGVRTVATLLIAIYHIWFGRVSGGIDVFFVISGYLMTLSIVSRIERTGSVNFIEYFLNLTRRLLPQATIVLIFTGIFAVILLPKFEWGEIIAHMMASTFYFENWRLALDSVDYLAKDNLASPFQHFWSLSVQGQFYLIWPVLLASIYYIARNFLKTPVYKTLLSSLIIVFICSLAFSVYQTNVNQPFAYFNTFTRMWEFSIGGIFALLSPYLIFTKRLSVVLGWLGLAIIGLTGFLFPVSTVFPGYLALIPIGGVLLILIASESITIYGVNRFLSTKPLIYLGSLTYGVYLWHWPLLIYYRSYMETETVPIGDGILLLVTTFVLSMISTKLLEKPVQKIGRNQKNRELIVVLSAMLVLACSSIFSISAYIEKATASTDIVQEQDYPGAQSEKFDMKTVSYVDLIPSPSEIKTDLPEFYNDLECQSANLTEVRKCSYGVLKDFDYTLALVGGSHSGHWFPALIELAEEMNFKIDLYSHDGCRFTDEDPKGNLTKACIPWNSNLIDTLLEDPPDLVFTTSTVNKRPKVPRGFVNQWKRLEGVTTIFAIRDNPRMQEIIPVCLEQADDPLECSVPRDQAIAKETPWEVTEGIPSNVFFADLTDSFCDETTCYPVIGNIIVYRDDNHITAEYAKTLAPALKVPLQQAFDNLSKKPAQ</sequence>
<keyword evidence="6" id="KW-0808">Transferase</keyword>
<dbReference type="Pfam" id="PF19040">
    <property type="entry name" value="SGNH"/>
    <property type="match status" value="1"/>
</dbReference>
<evidence type="ECO:0000259" key="4">
    <source>
        <dbReference type="Pfam" id="PF01757"/>
    </source>
</evidence>
<feature type="transmembrane region" description="Helical" evidence="3">
    <location>
        <begin position="261"/>
        <end position="282"/>
    </location>
</feature>
<feature type="transmembrane region" description="Helical" evidence="3">
    <location>
        <begin position="16"/>
        <end position="33"/>
    </location>
</feature>
<dbReference type="InterPro" id="IPR043968">
    <property type="entry name" value="SGNH"/>
</dbReference>
<comment type="similarity">
    <text evidence="2">Belongs to the acyltransferase 3 family.</text>
</comment>